<evidence type="ECO:0000313" key="3">
    <source>
        <dbReference type="EMBL" id="KAK7467026.1"/>
    </source>
</evidence>
<dbReference type="Proteomes" id="UP001498398">
    <property type="component" value="Unassembled WGS sequence"/>
</dbReference>
<dbReference type="Pfam" id="PF08699">
    <property type="entry name" value="ArgoL1"/>
    <property type="match status" value="1"/>
</dbReference>
<gene>
    <name evidence="3" type="ORF">VKT23_004088</name>
</gene>
<keyword evidence="1" id="KW-0472">Membrane</keyword>
<feature type="domain" description="Argonaute linker 1" evidence="2">
    <location>
        <begin position="40"/>
        <end position="90"/>
    </location>
</feature>
<accession>A0ABR1JT81</accession>
<dbReference type="EMBL" id="JBANRG010000004">
    <property type="protein sequence ID" value="KAK7467026.1"/>
    <property type="molecule type" value="Genomic_DNA"/>
</dbReference>
<feature type="transmembrane region" description="Helical" evidence="1">
    <location>
        <begin position="76"/>
        <end position="98"/>
    </location>
</feature>
<name>A0ABR1JT81_9AGAR</name>
<keyword evidence="1" id="KW-0812">Transmembrane</keyword>
<proteinExistence type="predicted"/>
<protein>
    <recommendedName>
        <fullName evidence="2">Argonaute linker 1 domain-containing protein</fullName>
    </recommendedName>
</protein>
<keyword evidence="4" id="KW-1185">Reference proteome</keyword>
<evidence type="ECO:0000259" key="2">
    <source>
        <dbReference type="SMART" id="SM01163"/>
    </source>
</evidence>
<comment type="caution">
    <text evidence="3">The sequence shown here is derived from an EMBL/GenBank/DDBJ whole genome shotgun (WGS) entry which is preliminary data.</text>
</comment>
<evidence type="ECO:0000313" key="4">
    <source>
        <dbReference type="Proteomes" id="UP001498398"/>
    </source>
</evidence>
<keyword evidence="1" id="KW-1133">Transmembrane helix</keyword>
<dbReference type="InterPro" id="IPR014811">
    <property type="entry name" value="ArgoL1"/>
</dbReference>
<sequence length="106" mass="11672">MLHINHLRQLMSGQSSTAQTAMATNLLQLLVHQAPNQNNVHNARAYFSQQGKRDIGGRLGLWGGFFQSARPVFDKIIVNVDTVMATVLSALTGLVLMASARRTREL</sequence>
<organism evidence="3 4">
    <name type="scientific">Marasmiellus scandens</name>
    <dbReference type="NCBI Taxonomy" id="2682957"/>
    <lineage>
        <taxon>Eukaryota</taxon>
        <taxon>Fungi</taxon>
        <taxon>Dikarya</taxon>
        <taxon>Basidiomycota</taxon>
        <taxon>Agaricomycotina</taxon>
        <taxon>Agaricomycetes</taxon>
        <taxon>Agaricomycetidae</taxon>
        <taxon>Agaricales</taxon>
        <taxon>Marasmiineae</taxon>
        <taxon>Omphalotaceae</taxon>
        <taxon>Marasmiellus</taxon>
    </lineage>
</organism>
<evidence type="ECO:0000256" key="1">
    <source>
        <dbReference type="SAM" id="Phobius"/>
    </source>
</evidence>
<dbReference type="SMART" id="SM01163">
    <property type="entry name" value="DUF1785"/>
    <property type="match status" value="1"/>
</dbReference>
<reference evidence="3 4" key="1">
    <citation type="submission" date="2024-01" db="EMBL/GenBank/DDBJ databases">
        <title>A draft genome for the cacao thread blight pathogen Marasmiellus scandens.</title>
        <authorList>
            <person name="Baruah I.K."/>
            <person name="Leung J."/>
            <person name="Bukari Y."/>
            <person name="Amoako-Attah I."/>
            <person name="Meinhardt L.W."/>
            <person name="Bailey B.A."/>
            <person name="Cohen S.P."/>
        </authorList>
    </citation>
    <scope>NUCLEOTIDE SEQUENCE [LARGE SCALE GENOMIC DNA]</scope>
    <source>
        <strain evidence="3 4">GH-19</strain>
    </source>
</reference>